<dbReference type="EMBL" id="BORB01000064">
    <property type="protein sequence ID" value="GIN59843.1"/>
    <property type="molecule type" value="Genomic_DNA"/>
</dbReference>
<gene>
    <name evidence="1" type="ORF">J8TS2_41620</name>
</gene>
<dbReference type="Proteomes" id="UP000679950">
    <property type="component" value="Unassembled WGS sequence"/>
</dbReference>
<keyword evidence="2" id="KW-1185">Reference proteome</keyword>
<organism evidence="1 2">
    <name type="scientific">Lederbergia ruris</name>
    <dbReference type="NCBI Taxonomy" id="217495"/>
    <lineage>
        <taxon>Bacteria</taxon>
        <taxon>Bacillati</taxon>
        <taxon>Bacillota</taxon>
        <taxon>Bacilli</taxon>
        <taxon>Bacillales</taxon>
        <taxon>Bacillaceae</taxon>
        <taxon>Lederbergia</taxon>
    </lineage>
</organism>
<protein>
    <recommendedName>
        <fullName evidence="3">Phage protein</fullName>
    </recommendedName>
</protein>
<name>A0ABQ4KPJ8_9BACI</name>
<proteinExistence type="predicted"/>
<accession>A0ABQ4KPJ8</accession>
<dbReference type="RefSeq" id="WP_212967511.1">
    <property type="nucleotide sequence ID" value="NZ_BORB01000064.1"/>
</dbReference>
<sequence length="80" mass="9412">MTTEKAAKDLLIDKLSRKLYFAEMEEILINVTYNLVSDKYYTEDDAFPELIKLIRLLNYEQESLMDDITRLEGIVFDQNG</sequence>
<comment type="caution">
    <text evidence="1">The sequence shown here is derived from an EMBL/GenBank/DDBJ whole genome shotgun (WGS) entry which is preliminary data.</text>
</comment>
<evidence type="ECO:0008006" key="3">
    <source>
        <dbReference type="Google" id="ProtNLM"/>
    </source>
</evidence>
<reference evidence="1 2" key="1">
    <citation type="submission" date="2021-03" db="EMBL/GenBank/DDBJ databases">
        <title>Antimicrobial resistance genes in bacteria isolated from Japanese honey, and their potential for conferring macrolide and lincosamide resistance in the American foulbrood pathogen Paenibacillus larvae.</title>
        <authorList>
            <person name="Okamoto M."/>
            <person name="Kumagai M."/>
            <person name="Kanamori H."/>
            <person name="Takamatsu D."/>
        </authorList>
    </citation>
    <scope>NUCLEOTIDE SEQUENCE [LARGE SCALE GENOMIC DNA]</scope>
    <source>
        <strain evidence="1 2">J8TS2</strain>
    </source>
</reference>
<evidence type="ECO:0000313" key="2">
    <source>
        <dbReference type="Proteomes" id="UP000679950"/>
    </source>
</evidence>
<evidence type="ECO:0000313" key="1">
    <source>
        <dbReference type="EMBL" id="GIN59843.1"/>
    </source>
</evidence>